<protein>
    <recommendedName>
        <fullName evidence="2">F-box domain-containing protein</fullName>
    </recommendedName>
</protein>
<dbReference type="SMART" id="SM00256">
    <property type="entry name" value="FBOX"/>
    <property type="match status" value="1"/>
</dbReference>
<feature type="region of interest" description="Disordered" evidence="1">
    <location>
        <begin position="178"/>
        <end position="212"/>
    </location>
</feature>
<proteinExistence type="predicted"/>
<feature type="compositionally biased region" description="Acidic residues" evidence="1">
    <location>
        <begin position="187"/>
        <end position="208"/>
    </location>
</feature>
<accession>A0AAN8N5C1</accession>
<feature type="domain" description="F-box" evidence="2">
    <location>
        <begin position="1"/>
        <end position="46"/>
    </location>
</feature>
<sequence length="353" mass="40828">MKILSLPNEILIQIFDHLPWLDHFTLSTVSPIFATILHHHTPFRRKRYCEEIWYDSDNDNDNDKDDKNKYFRRFDPDEVRYWPGGPGWRSELGLHGLLASGRFFLKLEKGGKRTDLLSKRVRGGRRKVELEEELEGLDPMMRALETHWSGLSMVEISMDLLAEDRQYLKGGGLDTEASFERNCRQQEEEEEEDGEEGEGEEEGEEEGSDSSRKVYSHIGTLDFVKSGNNQGDAVEQSLRTGQTSVYDIVGKYPQIFRIKHPVYFTDEGEKVCYFDRGSDRYWTIHLPWDGPGSSVKDVIDAVAAGFTKEILDRNEGILGCWIKFCQYSFFPTPDNLDTVHPRWKIFLDVLVVK</sequence>
<dbReference type="InterPro" id="IPR001810">
    <property type="entry name" value="F-box_dom"/>
</dbReference>
<name>A0AAN8N5C1_9PEZI</name>
<dbReference type="Proteomes" id="UP001307849">
    <property type="component" value="Unassembled WGS sequence"/>
</dbReference>
<reference evidence="3 4" key="1">
    <citation type="submission" date="2019-10" db="EMBL/GenBank/DDBJ databases">
        <authorList>
            <person name="Palmer J.M."/>
        </authorList>
    </citation>
    <scope>NUCLEOTIDE SEQUENCE [LARGE SCALE GENOMIC DNA]</scope>
    <source>
        <strain evidence="3 4">TWF506</strain>
    </source>
</reference>
<keyword evidence="4" id="KW-1185">Reference proteome</keyword>
<evidence type="ECO:0000256" key="1">
    <source>
        <dbReference type="SAM" id="MobiDB-lite"/>
    </source>
</evidence>
<evidence type="ECO:0000259" key="2">
    <source>
        <dbReference type="PROSITE" id="PS50181"/>
    </source>
</evidence>
<dbReference type="InterPro" id="IPR036047">
    <property type="entry name" value="F-box-like_dom_sf"/>
</dbReference>
<dbReference type="Pfam" id="PF00646">
    <property type="entry name" value="F-box"/>
    <property type="match status" value="1"/>
</dbReference>
<gene>
    <name evidence="3" type="ORF">TWF506_002621</name>
</gene>
<comment type="caution">
    <text evidence="3">The sequence shown here is derived from an EMBL/GenBank/DDBJ whole genome shotgun (WGS) entry which is preliminary data.</text>
</comment>
<evidence type="ECO:0000313" key="3">
    <source>
        <dbReference type="EMBL" id="KAK6504422.1"/>
    </source>
</evidence>
<organism evidence="3 4">
    <name type="scientific">Arthrobotrys conoides</name>
    <dbReference type="NCBI Taxonomy" id="74498"/>
    <lineage>
        <taxon>Eukaryota</taxon>
        <taxon>Fungi</taxon>
        <taxon>Dikarya</taxon>
        <taxon>Ascomycota</taxon>
        <taxon>Pezizomycotina</taxon>
        <taxon>Orbiliomycetes</taxon>
        <taxon>Orbiliales</taxon>
        <taxon>Orbiliaceae</taxon>
        <taxon>Arthrobotrys</taxon>
    </lineage>
</organism>
<evidence type="ECO:0000313" key="4">
    <source>
        <dbReference type="Proteomes" id="UP001307849"/>
    </source>
</evidence>
<dbReference type="SUPFAM" id="SSF81383">
    <property type="entry name" value="F-box domain"/>
    <property type="match status" value="1"/>
</dbReference>
<dbReference type="PROSITE" id="PS50181">
    <property type="entry name" value="FBOX"/>
    <property type="match status" value="1"/>
</dbReference>
<dbReference type="EMBL" id="JAVHJM010000010">
    <property type="protein sequence ID" value="KAK6504422.1"/>
    <property type="molecule type" value="Genomic_DNA"/>
</dbReference>
<dbReference type="AlphaFoldDB" id="A0AAN8N5C1"/>